<evidence type="ECO:0000259" key="2">
    <source>
        <dbReference type="PROSITE" id="PS50011"/>
    </source>
</evidence>
<evidence type="ECO:0000313" key="3">
    <source>
        <dbReference type="EMBL" id="KAK4714502.1"/>
    </source>
</evidence>
<dbReference type="GO" id="GO:0004672">
    <property type="term" value="F:protein kinase activity"/>
    <property type="evidence" value="ECO:0007669"/>
    <property type="project" value="InterPro"/>
</dbReference>
<evidence type="ECO:0000256" key="1">
    <source>
        <dbReference type="ARBA" id="ARBA00022729"/>
    </source>
</evidence>
<dbReference type="InterPro" id="IPR000719">
    <property type="entry name" value="Prot_kinase_dom"/>
</dbReference>
<dbReference type="PANTHER" id="PTHR47976">
    <property type="entry name" value="G-TYPE LECTIN S-RECEPTOR-LIKE SERINE/THREONINE-PROTEIN KINASE SD2-5"/>
    <property type="match status" value="1"/>
</dbReference>
<keyword evidence="4" id="KW-1185">Reference proteome</keyword>
<feature type="domain" description="Protein kinase" evidence="2">
    <location>
        <begin position="1"/>
        <end position="136"/>
    </location>
</feature>
<dbReference type="Pfam" id="PF00069">
    <property type="entry name" value="Pkinase"/>
    <property type="match status" value="1"/>
</dbReference>
<sequence>MISDFGLSKLIEKDKSKVVTRMRGIPRYLAPEWLRSVITEKVDAYAFGIVLLEVLCGRKNLDWSQADEDNVHLLSVFKRKAEQEQLIDMVDKNNEDMQLHREAVTEMMSLTAWCLRGDFNKRPSMSLVVKVLEGLVSVETILDFNFTNLTEVEARNQLIEVLISSILPSVLSGPR</sequence>
<dbReference type="PROSITE" id="PS50011">
    <property type="entry name" value="PROTEIN_KINASE_DOM"/>
    <property type="match status" value="1"/>
</dbReference>
<protein>
    <recommendedName>
        <fullName evidence="2">Protein kinase domain-containing protein</fullName>
    </recommendedName>
</protein>
<reference evidence="3 4" key="1">
    <citation type="submission" date="2023-10" db="EMBL/GenBank/DDBJ databases">
        <title>Genome-Wide Identification Analysis in wild type Solanum Pinnatisectum Reveals Some Genes Defensing Phytophthora Infestans.</title>
        <authorList>
            <person name="Sun C."/>
        </authorList>
    </citation>
    <scope>NUCLEOTIDE SEQUENCE [LARGE SCALE GENOMIC DNA]</scope>
    <source>
        <strain evidence="3">LQN</strain>
        <tissue evidence="3">Leaf</tissue>
    </source>
</reference>
<dbReference type="Proteomes" id="UP001311915">
    <property type="component" value="Unassembled WGS sequence"/>
</dbReference>
<organism evidence="3 4">
    <name type="scientific">Solanum pinnatisectum</name>
    <name type="common">tansyleaf nightshade</name>
    <dbReference type="NCBI Taxonomy" id="50273"/>
    <lineage>
        <taxon>Eukaryota</taxon>
        <taxon>Viridiplantae</taxon>
        <taxon>Streptophyta</taxon>
        <taxon>Embryophyta</taxon>
        <taxon>Tracheophyta</taxon>
        <taxon>Spermatophyta</taxon>
        <taxon>Magnoliopsida</taxon>
        <taxon>eudicotyledons</taxon>
        <taxon>Gunneridae</taxon>
        <taxon>Pentapetalae</taxon>
        <taxon>asterids</taxon>
        <taxon>lamiids</taxon>
        <taxon>Solanales</taxon>
        <taxon>Solanaceae</taxon>
        <taxon>Solanoideae</taxon>
        <taxon>Solaneae</taxon>
        <taxon>Solanum</taxon>
    </lineage>
</organism>
<dbReference type="GO" id="GO:0005524">
    <property type="term" value="F:ATP binding"/>
    <property type="evidence" value="ECO:0007669"/>
    <property type="project" value="InterPro"/>
</dbReference>
<evidence type="ECO:0000313" key="4">
    <source>
        <dbReference type="Proteomes" id="UP001311915"/>
    </source>
</evidence>
<dbReference type="AlphaFoldDB" id="A0AAV9KM77"/>
<dbReference type="InterPro" id="IPR011009">
    <property type="entry name" value="Kinase-like_dom_sf"/>
</dbReference>
<dbReference type="EMBL" id="JAWPEI010000010">
    <property type="protein sequence ID" value="KAK4714502.1"/>
    <property type="molecule type" value="Genomic_DNA"/>
</dbReference>
<dbReference type="Gene3D" id="1.10.510.10">
    <property type="entry name" value="Transferase(Phosphotransferase) domain 1"/>
    <property type="match status" value="1"/>
</dbReference>
<keyword evidence="1" id="KW-0732">Signal</keyword>
<dbReference type="InterPro" id="IPR051343">
    <property type="entry name" value="G-type_lectin_kinases/EP1-like"/>
</dbReference>
<accession>A0AAV9KM77</accession>
<comment type="caution">
    <text evidence="3">The sequence shown here is derived from an EMBL/GenBank/DDBJ whole genome shotgun (WGS) entry which is preliminary data.</text>
</comment>
<dbReference type="SUPFAM" id="SSF56112">
    <property type="entry name" value="Protein kinase-like (PK-like)"/>
    <property type="match status" value="1"/>
</dbReference>
<gene>
    <name evidence="3" type="ORF">R3W88_020409</name>
</gene>
<dbReference type="PANTHER" id="PTHR47976:SF30">
    <property type="entry name" value="RECEPTOR-LIKE SERINE_THREONINE-PROTEIN KINASE"/>
    <property type="match status" value="1"/>
</dbReference>
<proteinExistence type="predicted"/>
<name>A0AAV9KM77_9SOLN</name>